<proteinExistence type="predicted"/>
<evidence type="ECO:0000313" key="3">
    <source>
        <dbReference type="Proteomes" id="UP001143330"/>
    </source>
</evidence>
<evidence type="ECO:0000313" key="2">
    <source>
        <dbReference type="EMBL" id="GLK86691.1"/>
    </source>
</evidence>
<dbReference type="AlphaFoldDB" id="A0A9W6K1W0"/>
<dbReference type="EMBL" id="BSFM01000021">
    <property type="protein sequence ID" value="GLK86691.1"/>
    <property type="molecule type" value="Genomic_DNA"/>
</dbReference>
<reference evidence="2" key="1">
    <citation type="journal article" date="2014" name="Int. J. Syst. Evol. Microbiol.">
        <title>Complete genome sequence of Corynebacterium casei LMG S-19264T (=DSM 44701T), isolated from a smear-ripened cheese.</title>
        <authorList>
            <consortium name="US DOE Joint Genome Institute (JGI-PGF)"/>
            <person name="Walter F."/>
            <person name="Albersmeier A."/>
            <person name="Kalinowski J."/>
            <person name="Ruckert C."/>
        </authorList>
    </citation>
    <scope>NUCLEOTIDE SEQUENCE</scope>
    <source>
        <strain evidence="2">VKM B-2789</strain>
    </source>
</reference>
<keyword evidence="3" id="KW-1185">Reference proteome</keyword>
<comment type="caution">
    <text evidence="2">The sequence shown here is derived from an EMBL/GenBank/DDBJ whole genome shotgun (WGS) entry which is preliminary data.</text>
</comment>
<name>A0A9W6K1W0_9HYPH</name>
<sequence length="122" mass="12914">MRCVKLGIVGIAAVAGTLIATPSLAETWTVDAGPYFVSVERNLCRIGPAYLKSKGPAIPNNTFHRLMIISKGMTSAVYAINCSPVVPNGRAQCLVRDETSTPPPPTVGLGCAGWDQWTITRG</sequence>
<keyword evidence="1" id="KW-0732">Signal</keyword>
<evidence type="ECO:0000256" key="1">
    <source>
        <dbReference type="SAM" id="SignalP"/>
    </source>
</evidence>
<accession>A0A9W6K1W0</accession>
<organism evidence="2 3">
    <name type="scientific">Ancylobacter defluvii</name>
    <dbReference type="NCBI Taxonomy" id="1282440"/>
    <lineage>
        <taxon>Bacteria</taxon>
        <taxon>Pseudomonadati</taxon>
        <taxon>Pseudomonadota</taxon>
        <taxon>Alphaproteobacteria</taxon>
        <taxon>Hyphomicrobiales</taxon>
        <taxon>Xanthobacteraceae</taxon>
        <taxon>Ancylobacter</taxon>
    </lineage>
</organism>
<dbReference type="Proteomes" id="UP001143330">
    <property type="component" value="Unassembled WGS sequence"/>
</dbReference>
<gene>
    <name evidence="2" type="ORF">GCM10017653_47610</name>
</gene>
<feature type="signal peptide" evidence="1">
    <location>
        <begin position="1"/>
        <end position="25"/>
    </location>
</feature>
<reference evidence="2" key="2">
    <citation type="submission" date="2023-01" db="EMBL/GenBank/DDBJ databases">
        <authorList>
            <person name="Sun Q."/>
            <person name="Evtushenko L."/>
        </authorList>
    </citation>
    <scope>NUCLEOTIDE SEQUENCE</scope>
    <source>
        <strain evidence="2">VKM B-2789</strain>
    </source>
</reference>
<feature type="chain" id="PRO_5040840362" evidence="1">
    <location>
        <begin position="26"/>
        <end position="122"/>
    </location>
</feature>
<protein>
    <submittedName>
        <fullName evidence="2">Uncharacterized protein</fullName>
    </submittedName>
</protein>